<dbReference type="Gene3D" id="3.40.50.1820">
    <property type="entry name" value="alpha/beta hydrolase"/>
    <property type="match status" value="1"/>
</dbReference>
<dbReference type="GO" id="GO:0016787">
    <property type="term" value="F:hydrolase activity"/>
    <property type="evidence" value="ECO:0007669"/>
    <property type="project" value="UniProtKB-KW"/>
</dbReference>
<feature type="transmembrane region" description="Helical" evidence="2">
    <location>
        <begin position="48"/>
        <end position="69"/>
    </location>
</feature>
<evidence type="ECO:0000256" key="2">
    <source>
        <dbReference type="SAM" id="Phobius"/>
    </source>
</evidence>
<keyword evidence="2" id="KW-0472">Membrane</keyword>
<dbReference type="Pfam" id="PF07859">
    <property type="entry name" value="Abhydrolase_3"/>
    <property type="match status" value="1"/>
</dbReference>
<keyword evidence="2" id="KW-0812">Transmembrane</keyword>
<reference evidence="4" key="1">
    <citation type="submission" date="2023-08" db="EMBL/GenBank/DDBJ databases">
        <title>Reference Genome Resource for the Citrus Pathogen Phytophthora citrophthora.</title>
        <authorList>
            <person name="Moller H."/>
            <person name="Coetzee B."/>
            <person name="Rose L.J."/>
            <person name="Van Niekerk J.M."/>
        </authorList>
    </citation>
    <scope>NUCLEOTIDE SEQUENCE</scope>
    <source>
        <strain evidence="4">STE-U-9442</strain>
    </source>
</reference>
<dbReference type="EMBL" id="JASMQC010000029">
    <property type="protein sequence ID" value="KAK1932585.1"/>
    <property type="molecule type" value="Genomic_DNA"/>
</dbReference>
<proteinExistence type="predicted"/>
<evidence type="ECO:0000256" key="1">
    <source>
        <dbReference type="ARBA" id="ARBA00022801"/>
    </source>
</evidence>
<accession>A0AAD9LDM2</accession>
<keyword evidence="2" id="KW-1133">Transmembrane helix</keyword>
<dbReference type="AlphaFoldDB" id="A0AAD9LDM2"/>
<dbReference type="SUPFAM" id="SSF53474">
    <property type="entry name" value="alpha/beta-Hydrolases"/>
    <property type="match status" value="1"/>
</dbReference>
<organism evidence="4 5">
    <name type="scientific">Phytophthora citrophthora</name>
    <dbReference type="NCBI Taxonomy" id="4793"/>
    <lineage>
        <taxon>Eukaryota</taxon>
        <taxon>Sar</taxon>
        <taxon>Stramenopiles</taxon>
        <taxon>Oomycota</taxon>
        <taxon>Peronosporomycetes</taxon>
        <taxon>Peronosporales</taxon>
        <taxon>Peronosporaceae</taxon>
        <taxon>Phytophthora</taxon>
    </lineage>
</organism>
<feature type="transmembrane region" description="Helical" evidence="2">
    <location>
        <begin position="76"/>
        <end position="99"/>
    </location>
</feature>
<gene>
    <name evidence="4" type="ORF">P3T76_012169</name>
</gene>
<dbReference type="PANTHER" id="PTHR48081">
    <property type="entry name" value="AB HYDROLASE SUPERFAMILY PROTEIN C4A8.06C"/>
    <property type="match status" value="1"/>
</dbReference>
<dbReference type="Proteomes" id="UP001259832">
    <property type="component" value="Unassembled WGS sequence"/>
</dbReference>
<keyword evidence="5" id="KW-1185">Reference proteome</keyword>
<evidence type="ECO:0000259" key="3">
    <source>
        <dbReference type="Pfam" id="PF07859"/>
    </source>
</evidence>
<comment type="caution">
    <text evidence="4">The sequence shown here is derived from an EMBL/GenBank/DDBJ whole genome shotgun (WGS) entry which is preliminary data.</text>
</comment>
<dbReference type="InterPro" id="IPR029058">
    <property type="entry name" value="AB_hydrolase_fold"/>
</dbReference>
<sequence length="461" mass="50926">MGLHHRQQPPMRGQTPISSIVHGDKMSASYGSLDASERKNLPGAKSTALPVMLSAVVLAAIVALLIIAFGGTALNIIVTVVVVVYVLAFISFLCAAVPFASNPLLVPFIAIRMQLHVVYLLLAYAARGFKPRFPQWTFAFELTNLMLRFTFVNYGHLVGNKNAHLLRMPFHLHGKMILKSNSRLHGTVPEKIEANGMEHMWLRDPEKKEHRIVVIHFHGGAFVVSDPLQDVELANQTHTKLKQILKEKYEIDASVDVLLANYRMAPQYVYPTAQDDCYAMYKYVLDNENISPSHVVFSGDSAGGQMTLANCMRLRDETPELKPAVALCYSPWVDLAESGVSDEATPHCLLSASFLDSSLDAYLSSVKDANPRFKVSPINQNLKNLPPTFVQFGTVERFYEQGLRFKEAADAQGVTNMELDLLENIPHDPVMLPTMVSPAAEGAIRTACAFAAKHLATILKA</sequence>
<dbReference type="PANTHER" id="PTHR48081:SF8">
    <property type="entry name" value="ALPHA_BETA HYDROLASE FOLD-3 DOMAIN-CONTAINING PROTEIN-RELATED"/>
    <property type="match status" value="1"/>
</dbReference>
<name>A0AAD9LDM2_9STRA</name>
<feature type="transmembrane region" description="Helical" evidence="2">
    <location>
        <begin position="105"/>
        <end position="126"/>
    </location>
</feature>
<evidence type="ECO:0000313" key="4">
    <source>
        <dbReference type="EMBL" id="KAK1932585.1"/>
    </source>
</evidence>
<feature type="domain" description="Alpha/beta hydrolase fold-3" evidence="3">
    <location>
        <begin position="214"/>
        <end position="428"/>
    </location>
</feature>
<keyword evidence="1" id="KW-0378">Hydrolase</keyword>
<dbReference type="InterPro" id="IPR050300">
    <property type="entry name" value="GDXG_lipolytic_enzyme"/>
</dbReference>
<protein>
    <submittedName>
        <fullName evidence="4">Esterase</fullName>
    </submittedName>
</protein>
<evidence type="ECO:0000313" key="5">
    <source>
        <dbReference type="Proteomes" id="UP001259832"/>
    </source>
</evidence>
<dbReference type="InterPro" id="IPR013094">
    <property type="entry name" value="AB_hydrolase_3"/>
</dbReference>